<feature type="compositionally biased region" description="Low complexity" evidence="1">
    <location>
        <begin position="83"/>
        <end position="93"/>
    </location>
</feature>
<evidence type="ECO:0000313" key="4">
    <source>
        <dbReference type="Proteomes" id="UP000214600"/>
    </source>
</evidence>
<evidence type="ECO:0000259" key="2">
    <source>
        <dbReference type="SMART" id="SM00834"/>
    </source>
</evidence>
<evidence type="ECO:0000313" key="3">
    <source>
        <dbReference type="EMBL" id="OXI32835.1"/>
    </source>
</evidence>
<reference evidence="3 4" key="2">
    <citation type="submission" date="2017-08" db="EMBL/GenBank/DDBJ databases">
        <title>WGS of novel Burkholderia cepaca complex species.</title>
        <authorList>
            <person name="Lipuma J."/>
            <person name="Spilker T."/>
        </authorList>
    </citation>
    <scope>NUCLEOTIDE SEQUENCE [LARGE SCALE GENOMIC DNA]</scope>
    <source>
        <strain evidence="3 4">AU17325</strain>
    </source>
</reference>
<accession>A0A228HSE2</accession>
<comment type="caution">
    <text evidence="3">The sequence shown here is derived from an EMBL/GenBank/DDBJ whole genome shotgun (WGS) entry which is preliminary data.</text>
</comment>
<name>A0A228HSE2_9BURK</name>
<proteinExistence type="predicted"/>
<feature type="region of interest" description="Disordered" evidence="1">
    <location>
        <begin position="54"/>
        <end position="106"/>
    </location>
</feature>
<feature type="domain" description="Putative regulatory protein FmdB zinc ribbon" evidence="2">
    <location>
        <begin position="1"/>
        <end position="41"/>
    </location>
</feature>
<sequence>MPIYDYACPVCGDFTSVRRIAERDAPIACPACGAAAQRVVAATMLSLMPATQRNAHAGNERSAHAPMVSQGHRHGPGCGCGGAQARASSAGGAKSFVGKRPWMISH</sequence>
<dbReference type="AlphaFoldDB" id="A0A228HSE2"/>
<dbReference type="RefSeq" id="WP_089454491.1">
    <property type="nucleotide sequence ID" value="NZ_NKFA01000038.1"/>
</dbReference>
<dbReference type="SMART" id="SM00834">
    <property type="entry name" value="CxxC_CXXC_SSSS"/>
    <property type="match status" value="1"/>
</dbReference>
<dbReference type="NCBIfam" id="TIGR02605">
    <property type="entry name" value="CxxC_CxxC_SSSS"/>
    <property type="match status" value="1"/>
</dbReference>
<dbReference type="Pfam" id="PF09723">
    <property type="entry name" value="Zn_ribbon_8"/>
    <property type="match status" value="1"/>
</dbReference>
<dbReference type="Proteomes" id="UP000214600">
    <property type="component" value="Unassembled WGS sequence"/>
</dbReference>
<evidence type="ECO:0000256" key="1">
    <source>
        <dbReference type="SAM" id="MobiDB-lite"/>
    </source>
</evidence>
<dbReference type="InterPro" id="IPR013429">
    <property type="entry name" value="Regulatory_FmdB_Zinc_ribbon"/>
</dbReference>
<protein>
    <submittedName>
        <fullName evidence="3">FmdB family transcriptional regulator</fullName>
    </submittedName>
</protein>
<organism evidence="3 4">
    <name type="scientific">Burkholderia aenigmatica</name>
    <dbReference type="NCBI Taxonomy" id="2015348"/>
    <lineage>
        <taxon>Bacteria</taxon>
        <taxon>Pseudomonadati</taxon>
        <taxon>Pseudomonadota</taxon>
        <taxon>Betaproteobacteria</taxon>
        <taxon>Burkholderiales</taxon>
        <taxon>Burkholderiaceae</taxon>
        <taxon>Burkholderia</taxon>
        <taxon>Burkholderia cepacia complex</taxon>
    </lineage>
</organism>
<dbReference type="EMBL" id="NKFA01000038">
    <property type="protein sequence ID" value="OXI32835.1"/>
    <property type="molecule type" value="Genomic_DNA"/>
</dbReference>
<reference evidence="4" key="1">
    <citation type="submission" date="2017-06" db="EMBL/GenBank/DDBJ databases">
        <authorList>
            <person name="LiPuma J."/>
            <person name="Spilker T."/>
        </authorList>
    </citation>
    <scope>NUCLEOTIDE SEQUENCE [LARGE SCALE GENOMIC DNA]</scope>
    <source>
        <strain evidence="4">AU17325</strain>
    </source>
</reference>
<gene>
    <name evidence="3" type="ORF">CFB84_40195</name>
</gene>